<evidence type="ECO:0000313" key="1">
    <source>
        <dbReference type="EMBL" id="KAF4609454.1"/>
    </source>
</evidence>
<comment type="caution">
    <text evidence="1">The sequence shown here is derived from an EMBL/GenBank/DDBJ whole genome shotgun (WGS) entry which is preliminary data.</text>
</comment>
<dbReference type="EMBL" id="JAACJL010000062">
    <property type="protein sequence ID" value="KAF4609454.1"/>
    <property type="molecule type" value="Genomic_DNA"/>
</dbReference>
<evidence type="ECO:0008006" key="3">
    <source>
        <dbReference type="Google" id="ProtNLM"/>
    </source>
</evidence>
<protein>
    <recommendedName>
        <fullName evidence="3">F-box domain-containing protein</fullName>
    </recommendedName>
</protein>
<proteinExistence type="predicted"/>
<reference evidence="1 2" key="1">
    <citation type="submission" date="2019-12" db="EMBL/GenBank/DDBJ databases">
        <authorList>
            <person name="Floudas D."/>
            <person name="Bentzer J."/>
            <person name="Ahren D."/>
            <person name="Johansson T."/>
            <person name="Persson P."/>
            <person name="Tunlid A."/>
        </authorList>
    </citation>
    <scope>NUCLEOTIDE SEQUENCE [LARGE SCALE GENOMIC DNA]</scope>
    <source>
        <strain evidence="1 2">CBS 102.39</strain>
    </source>
</reference>
<accession>A0A8H4QEG1</accession>
<sequence>MHLNDDILLLVFETLATERNVDIGRRQAAIRYASHVCQRWRDLILAASYIWGRLVWVNRLQKPPWMREVFQRAKTASLFSVTLDGKRGGCRDSWMQEKDRPFNGFAITVLQNAWSRLEEVYISYWTDLYRRSGRDFHDYLCEQIRNPSPSLRSIVIHDWSEFMTKPLPVDSFNGSAPLLRELSCIPARLPGPNPWLSRITTLEFTPRSLEDIINAVSWAHDLKILRLGEYPHEHIFFRSEDYSKFELMSPIILPRLARIAGLGLSFEAFTALWSSRFMSPAESYSNICISIHETHITEGQDPGPSQFLTALFNFFYHHSGITTCNIHRYDWRWVVQADNTLLVIEARARSESHPELYMKLSFYCGHEGNYRIIMPFIARAIAEYARCTKYFQLNFVGNMIGYIEERLFGSLLFSMTDVESITVGYSPLGYYDELEDREGREMFTKLRTVYFELHSGMYDRTLRQAKAFLVRRVKSGRPVSTVHFQSNLSSEDKSKILRALEDVSGLRIMWGTQ</sequence>
<dbReference type="AlphaFoldDB" id="A0A8H4QEG1"/>
<name>A0A8H4QEG1_9AGAR</name>
<keyword evidence="2" id="KW-1185">Reference proteome</keyword>
<gene>
    <name evidence="1" type="ORF">D9613_012944</name>
</gene>
<organism evidence="1 2">
    <name type="scientific">Agrocybe pediades</name>
    <dbReference type="NCBI Taxonomy" id="84607"/>
    <lineage>
        <taxon>Eukaryota</taxon>
        <taxon>Fungi</taxon>
        <taxon>Dikarya</taxon>
        <taxon>Basidiomycota</taxon>
        <taxon>Agaricomycotina</taxon>
        <taxon>Agaricomycetes</taxon>
        <taxon>Agaricomycetidae</taxon>
        <taxon>Agaricales</taxon>
        <taxon>Agaricineae</taxon>
        <taxon>Strophariaceae</taxon>
        <taxon>Agrocybe</taxon>
    </lineage>
</organism>
<evidence type="ECO:0000313" key="2">
    <source>
        <dbReference type="Proteomes" id="UP000521872"/>
    </source>
</evidence>
<dbReference type="Proteomes" id="UP000521872">
    <property type="component" value="Unassembled WGS sequence"/>
</dbReference>